<dbReference type="Proteomes" id="UP000182649">
    <property type="component" value="Unassembled WGS sequence"/>
</dbReference>
<accession>A0A1I7H180</accession>
<evidence type="ECO:0000313" key="4">
    <source>
        <dbReference type="EMBL" id="SFU54447.1"/>
    </source>
</evidence>
<proteinExistence type="predicted"/>
<dbReference type="InterPro" id="IPR050097">
    <property type="entry name" value="Ferredoxin-NADP_redctase_2"/>
</dbReference>
<evidence type="ECO:0000256" key="2">
    <source>
        <dbReference type="ARBA" id="ARBA00023002"/>
    </source>
</evidence>
<dbReference type="PRINTS" id="PR00469">
    <property type="entry name" value="PNDRDTASEII"/>
</dbReference>
<feature type="domain" description="FAD/NAD(P)-binding" evidence="3">
    <location>
        <begin position="13"/>
        <end position="310"/>
    </location>
</feature>
<dbReference type="PRINTS" id="PR00368">
    <property type="entry name" value="FADPNR"/>
</dbReference>
<keyword evidence="1" id="KW-0285">Flavoprotein</keyword>
<dbReference type="GO" id="GO:0016491">
    <property type="term" value="F:oxidoreductase activity"/>
    <property type="evidence" value="ECO:0007669"/>
    <property type="project" value="UniProtKB-KW"/>
</dbReference>
<dbReference type="PANTHER" id="PTHR48105">
    <property type="entry name" value="THIOREDOXIN REDUCTASE 1-RELATED-RELATED"/>
    <property type="match status" value="1"/>
</dbReference>
<dbReference type="OrthoDB" id="9795712at2"/>
<dbReference type="SUPFAM" id="SSF51905">
    <property type="entry name" value="FAD/NAD(P)-binding domain"/>
    <property type="match status" value="1"/>
</dbReference>
<evidence type="ECO:0000259" key="3">
    <source>
        <dbReference type="Pfam" id="PF07992"/>
    </source>
</evidence>
<gene>
    <name evidence="4" type="ORF">SAMN05216417_106181</name>
</gene>
<dbReference type="Gene3D" id="3.50.50.60">
    <property type="entry name" value="FAD/NAD(P)-binding domain"/>
    <property type="match status" value="2"/>
</dbReference>
<keyword evidence="2" id="KW-0560">Oxidoreductase</keyword>
<dbReference type="InterPro" id="IPR023753">
    <property type="entry name" value="FAD/NAD-binding_dom"/>
</dbReference>
<name>A0A1I7H180_9PROT</name>
<dbReference type="EMBL" id="FPBZ01000006">
    <property type="protein sequence ID" value="SFU54447.1"/>
    <property type="molecule type" value="Genomic_DNA"/>
</dbReference>
<dbReference type="AlphaFoldDB" id="A0A1I7H180"/>
<organism evidence="4 5">
    <name type="scientific">Nitrosospira multiformis</name>
    <dbReference type="NCBI Taxonomy" id="1231"/>
    <lineage>
        <taxon>Bacteria</taxon>
        <taxon>Pseudomonadati</taxon>
        <taxon>Pseudomonadota</taxon>
        <taxon>Betaproteobacteria</taxon>
        <taxon>Nitrosomonadales</taxon>
        <taxon>Nitrosomonadaceae</taxon>
        <taxon>Nitrosospira</taxon>
    </lineage>
</organism>
<dbReference type="Pfam" id="PF07992">
    <property type="entry name" value="Pyr_redox_2"/>
    <property type="match status" value="1"/>
</dbReference>
<protein>
    <submittedName>
        <fullName evidence="4">Thioredoxin reductase (NADPH)</fullName>
    </submittedName>
</protein>
<evidence type="ECO:0000313" key="5">
    <source>
        <dbReference type="Proteomes" id="UP000182649"/>
    </source>
</evidence>
<evidence type="ECO:0000256" key="1">
    <source>
        <dbReference type="ARBA" id="ARBA00022630"/>
    </source>
</evidence>
<sequence length="330" mass="35890">MEFSNLKSPGVVDCLIIGAGPGGLTAAIYLARFRRNIAIVDSGFSRAALIPTTHNCPGFPMGISGKEFLNRLRLQAAQYGVEVQAGEVMRLKQVENFFEAHVSNSANSGTSRHRGEGGSGGMSIIRAITILLATGTADLRLDTKHWKTCIQKGLIRLCPVCDAYEAKDQNIALISSSPREGVKHALFLRTYSRNVTLLYHAKAELTSGEKRRLRKVNVEVIEDVLGSLHITGESKPSVRLSNGEELQFDVIYPMLGESPRSQLAVQLGARCNRQGKLIVDRHQRTTVAGVYAVGDVVDELNQISVAAAHAAIASTDIQNRLNKLGYRLCP</sequence>
<reference evidence="4 5" key="1">
    <citation type="submission" date="2016-10" db="EMBL/GenBank/DDBJ databases">
        <authorList>
            <person name="de Groot N.N."/>
        </authorList>
    </citation>
    <scope>NUCLEOTIDE SEQUENCE [LARGE SCALE GENOMIC DNA]</scope>
    <source>
        <strain evidence="4 5">Nl14</strain>
    </source>
</reference>
<dbReference type="InterPro" id="IPR036188">
    <property type="entry name" value="FAD/NAD-bd_sf"/>
</dbReference>
<dbReference type="RefSeq" id="WP_074974560.1">
    <property type="nucleotide sequence ID" value="NZ_FPBZ01000006.1"/>
</dbReference>